<evidence type="ECO:0000256" key="6">
    <source>
        <dbReference type="PROSITE-ProRule" id="PRU00182"/>
    </source>
</evidence>
<dbReference type="AlphaFoldDB" id="A0A9D1SU60"/>
<feature type="domain" description="RNA-binding S4" evidence="8">
    <location>
        <begin position="13"/>
        <end position="74"/>
    </location>
</feature>
<evidence type="ECO:0000256" key="2">
    <source>
        <dbReference type="ARBA" id="ARBA00010876"/>
    </source>
</evidence>
<dbReference type="InterPro" id="IPR006145">
    <property type="entry name" value="PsdUridine_synth_RsuA/RluA"/>
</dbReference>
<protein>
    <recommendedName>
        <fullName evidence="7">Pseudouridine synthase</fullName>
        <ecNumber evidence="7">5.4.99.-</ecNumber>
    </recommendedName>
</protein>
<dbReference type="InterPro" id="IPR006225">
    <property type="entry name" value="PsdUridine_synth_RluC/D"/>
</dbReference>
<dbReference type="GO" id="GO:0003723">
    <property type="term" value="F:RNA binding"/>
    <property type="evidence" value="ECO:0007669"/>
    <property type="project" value="UniProtKB-KW"/>
</dbReference>
<dbReference type="SMART" id="SM00363">
    <property type="entry name" value="S4"/>
    <property type="match status" value="1"/>
</dbReference>
<dbReference type="Pfam" id="PF00849">
    <property type="entry name" value="PseudoU_synth_2"/>
    <property type="match status" value="1"/>
</dbReference>
<dbReference type="Pfam" id="PF01479">
    <property type="entry name" value="S4"/>
    <property type="match status" value="1"/>
</dbReference>
<dbReference type="PANTHER" id="PTHR21600:SF44">
    <property type="entry name" value="RIBOSOMAL LARGE SUBUNIT PSEUDOURIDINE SYNTHASE D"/>
    <property type="match status" value="1"/>
</dbReference>
<dbReference type="Gene3D" id="3.30.2350.10">
    <property type="entry name" value="Pseudouridine synthase"/>
    <property type="match status" value="1"/>
</dbReference>
<evidence type="ECO:0000256" key="4">
    <source>
        <dbReference type="ARBA" id="ARBA00023235"/>
    </source>
</evidence>
<name>A0A9D1SU60_9FIRM</name>
<organism evidence="9 10">
    <name type="scientific">Candidatus Aphodomorpha intestinavium</name>
    <dbReference type="NCBI Taxonomy" id="2840672"/>
    <lineage>
        <taxon>Bacteria</taxon>
        <taxon>Bacillati</taxon>
        <taxon>Bacillota</taxon>
        <taxon>Clostridia</taxon>
        <taxon>Eubacteriales</taxon>
        <taxon>Candidatus Aphodomorpha</taxon>
    </lineage>
</organism>
<evidence type="ECO:0000256" key="5">
    <source>
        <dbReference type="PIRSR" id="PIRSR606225-1"/>
    </source>
</evidence>
<dbReference type="GO" id="GO:0000455">
    <property type="term" value="P:enzyme-directed rRNA pseudouridine synthesis"/>
    <property type="evidence" value="ECO:0007669"/>
    <property type="project" value="TreeGrafter"/>
</dbReference>
<dbReference type="PROSITE" id="PS01129">
    <property type="entry name" value="PSI_RLU"/>
    <property type="match status" value="1"/>
</dbReference>
<accession>A0A9D1SU60</accession>
<dbReference type="InterPro" id="IPR002942">
    <property type="entry name" value="S4_RNA-bd"/>
</dbReference>
<dbReference type="InterPro" id="IPR050188">
    <property type="entry name" value="RluA_PseudoU_synthase"/>
</dbReference>
<evidence type="ECO:0000256" key="1">
    <source>
        <dbReference type="ARBA" id="ARBA00000073"/>
    </source>
</evidence>
<dbReference type="InterPro" id="IPR006224">
    <property type="entry name" value="PsdUridine_synth_RluA-like_CS"/>
</dbReference>
<keyword evidence="3 6" id="KW-0694">RNA-binding</keyword>
<dbReference type="PROSITE" id="PS50889">
    <property type="entry name" value="S4"/>
    <property type="match status" value="1"/>
</dbReference>
<reference evidence="9" key="2">
    <citation type="journal article" date="2021" name="PeerJ">
        <title>Extensive microbial diversity within the chicken gut microbiome revealed by metagenomics and culture.</title>
        <authorList>
            <person name="Gilroy R."/>
            <person name="Ravi A."/>
            <person name="Getino M."/>
            <person name="Pursley I."/>
            <person name="Horton D.L."/>
            <person name="Alikhan N.F."/>
            <person name="Baker D."/>
            <person name="Gharbi K."/>
            <person name="Hall N."/>
            <person name="Watson M."/>
            <person name="Adriaenssens E.M."/>
            <person name="Foster-Nyarko E."/>
            <person name="Jarju S."/>
            <person name="Secka A."/>
            <person name="Antonio M."/>
            <person name="Oren A."/>
            <person name="Chaudhuri R.R."/>
            <person name="La Ragione R."/>
            <person name="Hildebrand F."/>
            <person name="Pallen M.J."/>
        </authorList>
    </citation>
    <scope>NUCLEOTIDE SEQUENCE</scope>
    <source>
        <strain evidence="9">ChiGjej2B2-16831</strain>
    </source>
</reference>
<dbReference type="CDD" id="cd02869">
    <property type="entry name" value="PseudoU_synth_RluA_like"/>
    <property type="match status" value="1"/>
</dbReference>
<dbReference type="SUPFAM" id="SSF55120">
    <property type="entry name" value="Pseudouridine synthase"/>
    <property type="match status" value="1"/>
</dbReference>
<evidence type="ECO:0000256" key="7">
    <source>
        <dbReference type="RuleBase" id="RU362028"/>
    </source>
</evidence>
<dbReference type="CDD" id="cd00165">
    <property type="entry name" value="S4"/>
    <property type="match status" value="1"/>
</dbReference>
<evidence type="ECO:0000313" key="9">
    <source>
        <dbReference type="EMBL" id="HIU94871.1"/>
    </source>
</evidence>
<comment type="catalytic activity">
    <reaction evidence="1 7">
        <text>a uridine in RNA = a pseudouridine in RNA</text>
        <dbReference type="Rhea" id="RHEA:48348"/>
        <dbReference type="Rhea" id="RHEA-COMP:12068"/>
        <dbReference type="Rhea" id="RHEA-COMP:12069"/>
        <dbReference type="ChEBI" id="CHEBI:65314"/>
        <dbReference type="ChEBI" id="CHEBI:65315"/>
    </reaction>
</comment>
<evidence type="ECO:0000259" key="8">
    <source>
        <dbReference type="SMART" id="SM00363"/>
    </source>
</evidence>
<dbReference type="NCBIfam" id="TIGR00005">
    <property type="entry name" value="rluA_subfam"/>
    <property type="match status" value="1"/>
</dbReference>
<sequence>MREEQRFTAQSPARLDRFVSEASGLTRSQAQRLIREGAVTVNGACVRAAHALAPGDEVRLLPPEPVEIEARPEPMPLDIVYEDADICVINKPQGLVVHPAPGHAAGTLVNGLLYHFGTLSEVGGALRPGIVHRIDRMTSGLLVVAKNDAAHLSLTAQFQTHEAGRAYLALVDGNLREDSGTVDAPIGRHPRERKRMAVVPDGRSAVTHWRVLARFGTHTLLSVALETGRTHQIRVHMAYIRHPVTGDDVYGASRRQLGLAGQALHGYRLRLTHPSSGEEMVFYAPLPAYFVAALQKLGWDGDAESAKEFMRT</sequence>
<comment type="similarity">
    <text evidence="2 7">Belongs to the pseudouridine synthase RluA family.</text>
</comment>
<dbReference type="EMBL" id="DVNZ01000221">
    <property type="protein sequence ID" value="HIU94871.1"/>
    <property type="molecule type" value="Genomic_DNA"/>
</dbReference>
<dbReference type="FunFam" id="3.30.2350.10:FF:000006">
    <property type="entry name" value="Pseudouridine synthase"/>
    <property type="match status" value="1"/>
</dbReference>
<evidence type="ECO:0000313" key="10">
    <source>
        <dbReference type="Proteomes" id="UP000824128"/>
    </source>
</evidence>
<dbReference type="InterPro" id="IPR036986">
    <property type="entry name" value="S4_RNA-bd_sf"/>
</dbReference>
<dbReference type="Gene3D" id="3.10.290.10">
    <property type="entry name" value="RNA-binding S4 domain"/>
    <property type="match status" value="1"/>
</dbReference>
<comment type="function">
    <text evidence="7">Responsible for synthesis of pseudouridine from uracil.</text>
</comment>
<keyword evidence="4 7" id="KW-0413">Isomerase</keyword>
<dbReference type="EC" id="5.4.99.-" evidence="7"/>
<reference evidence="9" key="1">
    <citation type="submission" date="2020-10" db="EMBL/GenBank/DDBJ databases">
        <authorList>
            <person name="Gilroy R."/>
        </authorList>
    </citation>
    <scope>NUCLEOTIDE SEQUENCE</scope>
    <source>
        <strain evidence="9">ChiGjej2B2-16831</strain>
    </source>
</reference>
<feature type="active site" evidence="5">
    <location>
        <position position="135"/>
    </location>
</feature>
<dbReference type="PANTHER" id="PTHR21600">
    <property type="entry name" value="MITOCHONDRIAL RNA PSEUDOURIDINE SYNTHASE"/>
    <property type="match status" value="1"/>
</dbReference>
<gene>
    <name evidence="9" type="ORF">IAD24_06885</name>
</gene>
<proteinExistence type="inferred from homology"/>
<dbReference type="Proteomes" id="UP000824128">
    <property type="component" value="Unassembled WGS sequence"/>
</dbReference>
<dbReference type="SUPFAM" id="SSF55174">
    <property type="entry name" value="Alpha-L RNA-binding motif"/>
    <property type="match status" value="1"/>
</dbReference>
<dbReference type="GO" id="GO:0120159">
    <property type="term" value="F:rRNA pseudouridine synthase activity"/>
    <property type="evidence" value="ECO:0007669"/>
    <property type="project" value="UniProtKB-ARBA"/>
</dbReference>
<evidence type="ECO:0000256" key="3">
    <source>
        <dbReference type="ARBA" id="ARBA00022884"/>
    </source>
</evidence>
<comment type="caution">
    <text evidence="9">The sequence shown here is derived from an EMBL/GenBank/DDBJ whole genome shotgun (WGS) entry which is preliminary data.</text>
</comment>
<dbReference type="InterPro" id="IPR020103">
    <property type="entry name" value="PsdUridine_synth_cat_dom_sf"/>
</dbReference>